<accession>A0A4R5TPZ2</accession>
<evidence type="ECO:0000256" key="1">
    <source>
        <dbReference type="SAM" id="Phobius"/>
    </source>
</evidence>
<name>A0A4R5TPZ2_9GAMM</name>
<dbReference type="OrthoDB" id="5952731at2"/>
<comment type="caution">
    <text evidence="2">The sequence shown here is derived from an EMBL/GenBank/DDBJ whole genome shotgun (WGS) entry which is preliminary data.</text>
</comment>
<organism evidence="2 3">
    <name type="scientific">Luteimonas aestuarii</name>
    <dbReference type="NCBI Taxonomy" id="453837"/>
    <lineage>
        <taxon>Bacteria</taxon>
        <taxon>Pseudomonadati</taxon>
        <taxon>Pseudomonadota</taxon>
        <taxon>Gammaproteobacteria</taxon>
        <taxon>Lysobacterales</taxon>
        <taxon>Lysobacteraceae</taxon>
        <taxon>Luteimonas</taxon>
    </lineage>
</organism>
<dbReference type="EMBL" id="SMTF01000008">
    <property type="protein sequence ID" value="TDK23314.1"/>
    <property type="molecule type" value="Genomic_DNA"/>
</dbReference>
<keyword evidence="1" id="KW-1133">Transmembrane helix</keyword>
<keyword evidence="1" id="KW-0812">Transmembrane</keyword>
<protein>
    <submittedName>
        <fullName evidence="2">Uncharacterized protein</fullName>
    </submittedName>
</protein>
<proteinExistence type="predicted"/>
<dbReference type="RefSeq" id="WP_133322010.1">
    <property type="nucleotide sequence ID" value="NZ_SMTF01000008.1"/>
</dbReference>
<gene>
    <name evidence="2" type="ORF">E2F46_10295</name>
</gene>
<feature type="transmembrane region" description="Helical" evidence="1">
    <location>
        <begin position="102"/>
        <end position="128"/>
    </location>
</feature>
<dbReference type="Proteomes" id="UP000294796">
    <property type="component" value="Unassembled WGS sequence"/>
</dbReference>
<sequence>MTSEELKQLTVRLGALVQELERQHLASTQRLVQTAQALDASMRQAREELTTAIRTEARAATAQGTAEAADAFSRAMEDAMHAARHTAEELRIESERLRQDRLFWVAIALTALAVGSLLTAGGSSYVVWKNRQTMERIEYQLELQRLAASGVLVRCGDDLCVRIGSKPQRLDDEYVVLPKQ</sequence>
<evidence type="ECO:0000313" key="2">
    <source>
        <dbReference type="EMBL" id="TDK23314.1"/>
    </source>
</evidence>
<evidence type="ECO:0000313" key="3">
    <source>
        <dbReference type="Proteomes" id="UP000294796"/>
    </source>
</evidence>
<reference evidence="2 3" key="1">
    <citation type="submission" date="2019-03" db="EMBL/GenBank/DDBJ databases">
        <title>Luteimonas zhaokaii sp.nov., isolated from the rectal contents of Plateau pika in Yushu, Qinghai Province, China.</title>
        <authorList>
            <person name="Zhang G."/>
        </authorList>
    </citation>
    <scope>NUCLEOTIDE SEQUENCE [LARGE SCALE GENOMIC DNA]</scope>
    <source>
        <strain evidence="2 3">B9</strain>
    </source>
</reference>
<keyword evidence="1" id="KW-0472">Membrane</keyword>
<dbReference type="AlphaFoldDB" id="A0A4R5TPZ2"/>
<keyword evidence="3" id="KW-1185">Reference proteome</keyword>